<dbReference type="AlphaFoldDB" id="A0A8J3GYZ1"/>
<reference evidence="2" key="2">
    <citation type="submission" date="2020-09" db="EMBL/GenBank/DDBJ databases">
        <authorList>
            <person name="Sun Q."/>
            <person name="Kim S."/>
        </authorList>
    </citation>
    <scope>NUCLEOTIDE SEQUENCE</scope>
    <source>
        <strain evidence="2">KCTC 42650</strain>
    </source>
</reference>
<dbReference type="Pfam" id="PF00144">
    <property type="entry name" value="Beta-lactamase"/>
    <property type="match status" value="1"/>
</dbReference>
<evidence type="ECO:0000259" key="1">
    <source>
        <dbReference type="Pfam" id="PF00144"/>
    </source>
</evidence>
<dbReference type="PANTHER" id="PTHR43283:SF7">
    <property type="entry name" value="BETA-LACTAMASE-RELATED DOMAIN-CONTAINING PROTEIN"/>
    <property type="match status" value="1"/>
</dbReference>
<comment type="caution">
    <text evidence="2">The sequence shown here is derived from an EMBL/GenBank/DDBJ whole genome shotgun (WGS) entry which is preliminary data.</text>
</comment>
<dbReference type="RefSeq" id="WP_189680569.1">
    <property type="nucleotide sequence ID" value="NZ_BNCJ01000006.1"/>
</dbReference>
<dbReference type="GO" id="GO:0016787">
    <property type="term" value="F:hydrolase activity"/>
    <property type="evidence" value="ECO:0007669"/>
    <property type="project" value="UniProtKB-KW"/>
</dbReference>
<dbReference type="SUPFAM" id="SSF56601">
    <property type="entry name" value="beta-lactamase/transpeptidase-like"/>
    <property type="match status" value="1"/>
</dbReference>
<organism evidence="2 3">
    <name type="scientific">Seohaeicola zhoushanensis</name>
    <dbReference type="NCBI Taxonomy" id="1569283"/>
    <lineage>
        <taxon>Bacteria</taxon>
        <taxon>Pseudomonadati</taxon>
        <taxon>Pseudomonadota</taxon>
        <taxon>Alphaproteobacteria</taxon>
        <taxon>Rhodobacterales</taxon>
        <taxon>Roseobacteraceae</taxon>
        <taxon>Seohaeicola</taxon>
    </lineage>
</organism>
<evidence type="ECO:0000313" key="2">
    <source>
        <dbReference type="EMBL" id="GHF53646.1"/>
    </source>
</evidence>
<feature type="domain" description="Beta-lactamase-related" evidence="1">
    <location>
        <begin position="86"/>
        <end position="382"/>
    </location>
</feature>
<dbReference type="InterPro" id="IPR050789">
    <property type="entry name" value="Diverse_Enzym_Activities"/>
</dbReference>
<evidence type="ECO:0000313" key="3">
    <source>
        <dbReference type="Proteomes" id="UP000626220"/>
    </source>
</evidence>
<dbReference type="InterPro" id="IPR012338">
    <property type="entry name" value="Beta-lactam/transpept-like"/>
</dbReference>
<dbReference type="EMBL" id="BNCJ01000006">
    <property type="protein sequence ID" value="GHF53646.1"/>
    <property type="molecule type" value="Genomic_DNA"/>
</dbReference>
<name>A0A8J3GYZ1_9RHOB</name>
<sequence length="391" mass="42555">MTTLLSDHPFARADVGLHNWRERPYSTWAFEHVGELVPSALVRGAATPDLPRGLEAGFLDAPFGPSRPETSLSDYLALSETDHLLIARGRRVIAEWHAPHARAAQPHLVFSVTKSVTALLAGLLEDSGALDVARPVSHYLPEAAAGAFGDATVRDLLDMRVSLDFTESYLNRDGDYARYRRAMLWNPREAGDREESLAELLFHARKGDGAHGGPFHYQSPNSDVLGILVERVSGVPYADLLSQAFWQPLGCADGLLTVDAIGTPRGAGGLCARGDDLLRLGRLILDGGAAGGRQLISERWIADMAGNGDEAAWASGNYHDFLPGGRYRSQWYMPARPSRAVMAIGIHGQWLCADPTTDTVIVKLSSQSLPQDDRFDDDNVRLMARLLELAA</sequence>
<keyword evidence="2" id="KW-0378">Hydrolase</keyword>
<proteinExistence type="predicted"/>
<dbReference type="Proteomes" id="UP000626220">
    <property type="component" value="Unassembled WGS sequence"/>
</dbReference>
<keyword evidence="3" id="KW-1185">Reference proteome</keyword>
<gene>
    <name evidence="2" type="ORF">GCM10017056_26580</name>
</gene>
<accession>A0A8J3GYZ1</accession>
<dbReference type="Gene3D" id="3.40.710.10">
    <property type="entry name" value="DD-peptidase/beta-lactamase superfamily"/>
    <property type="match status" value="1"/>
</dbReference>
<protein>
    <submittedName>
        <fullName evidence="2">6-aminohexanoate-dimer hydrolase</fullName>
    </submittedName>
</protein>
<dbReference type="PANTHER" id="PTHR43283">
    <property type="entry name" value="BETA-LACTAMASE-RELATED"/>
    <property type="match status" value="1"/>
</dbReference>
<reference evidence="2" key="1">
    <citation type="journal article" date="2014" name="Int. J. Syst. Evol. Microbiol.">
        <title>Complete genome sequence of Corynebacterium casei LMG S-19264T (=DSM 44701T), isolated from a smear-ripened cheese.</title>
        <authorList>
            <consortium name="US DOE Joint Genome Institute (JGI-PGF)"/>
            <person name="Walter F."/>
            <person name="Albersmeier A."/>
            <person name="Kalinowski J."/>
            <person name="Ruckert C."/>
        </authorList>
    </citation>
    <scope>NUCLEOTIDE SEQUENCE</scope>
    <source>
        <strain evidence="2">KCTC 42650</strain>
    </source>
</reference>
<dbReference type="InterPro" id="IPR001466">
    <property type="entry name" value="Beta-lactam-related"/>
</dbReference>